<feature type="transmembrane region" description="Helical" evidence="1">
    <location>
        <begin position="77"/>
        <end position="97"/>
    </location>
</feature>
<accession>A0AAW9JX16</accession>
<dbReference type="Proteomes" id="UP001290462">
    <property type="component" value="Unassembled WGS sequence"/>
</dbReference>
<dbReference type="Pfam" id="PF11457">
    <property type="entry name" value="DUF3021"/>
    <property type="match status" value="1"/>
</dbReference>
<keyword evidence="1" id="KW-0812">Transmembrane</keyword>
<evidence type="ECO:0000313" key="3">
    <source>
        <dbReference type="Proteomes" id="UP001290462"/>
    </source>
</evidence>
<reference evidence="2" key="1">
    <citation type="submission" date="2023-08" db="EMBL/GenBank/DDBJ databases">
        <title>Genomic characterization of piscicolin 126 produced by Carnobacterium maltaromaticum CM22 strain isolated from salmon (Salmo salar).</title>
        <authorList>
            <person name="Gonzalez-Gragera E."/>
            <person name="Garcia-Lopez J.D."/>
            <person name="Teso-Perez C."/>
            <person name="Gimenez-Hernandez I."/>
            <person name="Peralta-Sanchez J.M."/>
            <person name="Valdivia E."/>
            <person name="Montalban-Lopez M."/>
            <person name="Martin-Platero A.M."/>
            <person name="Banos A."/>
            <person name="Martinez-Bueno M."/>
        </authorList>
    </citation>
    <scope>NUCLEOTIDE SEQUENCE</scope>
    <source>
        <strain evidence="2">CM22</strain>
    </source>
</reference>
<proteinExistence type="predicted"/>
<sequence length="150" mass="17721">MENARDKFLGFIQRYCIIFTGSTLSMLAYLSIYKEPFVSIDSLLVLMFISAIISFFQQLLFSSEENYSKKAVLIRSFLHFLIIMTSVLLSAILFNWVETTQQFWVLTLIIIGTYSILWLVFYFKDHLTSQKINQNLNLYKERMKKHDESN</sequence>
<dbReference type="AlphaFoldDB" id="A0AAW9JX16"/>
<feature type="transmembrane region" description="Helical" evidence="1">
    <location>
        <begin position="12"/>
        <end position="32"/>
    </location>
</feature>
<feature type="transmembrane region" description="Helical" evidence="1">
    <location>
        <begin position="38"/>
        <end position="56"/>
    </location>
</feature>
<keyword evidence="1" id="KW-0472">Membrane</keyword>
<keyword evidence="1" id="KW-1133">Transmembrane helix</keyword>
<evidence type="ECO:0000313" key="2">
    <source>
        <dbReference type="EMBL" id="MDZ5760133.1"/>
    </source>
</evidence>
<organism evidence="2 3">
    <name type="scientific">Carnobacterium maltaromaticum</name>
    <name type="common">Carnobacterium piscicola</name>
    <dbReference type="NCBI Taxonomy" id="2751"/>
    <lineage>
        <taxon>Bacteria</taxon>
        <taxon>Bacillati</taxon>
        <taxon>Bacillota</taxon>
        <taxon>Bacilli</taxon>
        <taxon>Lactobacillales</taxon>
        <taxon>Carnobacteriaceae</taxon>
        <taxon>Carnobacterium</taxon>
    </lineage>
</organism>
<name>A0AAW9JX16_CARML</name>
<dbReference type="InterPro" id="IPR021560">
    <property type="entry name" value="DUF3021"/>
</dbReference>
<dbReference type="EMBL" id="JAVBVO010000005">
    <property type="protein sequence ID" value="MDZ5760133.1"/>
    <property type="molecule type" value="Genomic_DNA"/>
</dbReference>
<dbReference type="RefSeq" id="WP_056999964.1">
    <property type="nucleotide sequence ID" value="NZ_BJOJ01000033.1"/>
</dbReference>
<evidence type="ECO:0000256" key="1">
    <source>
        <dbReference type="SAM" id="Phobius"/>
    </source>
</evidence>
<comment type="caution">
    <text evidence="2">The sequence shown here is derived from an EMBL/GenBank/DDBJ whole genome shotgun (WGS) entry which is preliminary data.</text>
</comment>
<gene>
    <name evidence="2" type="ORF">RAK27_15965</name>
</gene>
<protein>
    <submittedName>
        <fullName evidence="2">DUF3021 family protein</fullName>
    </submittedName>
</protein>
<feature type="transmembrane region" description="Helical" evidence="1">
    <location>
        <begin position="103"/>
        <end position="123"/>
    </location>
</feature>